<sequence>MEQNKLEKQIKQKLEQRTIQPGPAAWDRLDAMLSVTEKKKTPNRAWLYMAACFIALLVGGGIFLNQQEGQQNVIDNNTNVVIHQEQQPEPLEGKPEVFSSESTHDIVEDITPETQIHKNTAVAQVRVSKQNKGLNTATQQKEQLQPLVVTPTVIDETPFTKAVAQQEVNKNKIEVNASSLLASVETDIALEQVLTTGNSKISGNKTRVAINSNSLLTSVEGELDESFRSKALQTVVKNFNAVKTSVANRNHK</sequence>
<protein>
    <submittedName>
        <fullName evidence="2">Uncharacterized protein</fullName>
    </submittedName>
</protein>
<keyword evidence="1" id="KW-0472">Membrane</keyword>
<evidence type="ECO:0000313" key="3">
    <source>
        <dbReference type="Proteomes" id="UP001629156"/>
    </source>
</evidence>
<accession>A0ABW8Z1S4</accession>
<keyword evidence="1" id="KW-1133">Transmembrane helix</keyword>
<dbReference type="EMBL" id="JBELPZ010000020">
    <property type="protein sequence ID" value="MFL9845692.1"/>
    <property type="molecule type" value="Genomic_DNA"/>
</dbReference>
<feature type="transmembrane region" description="Helical" evidence="1">
    <location>
        <begin position="45"/>
        <end position="64"/>
    </location>
</feature>
<reference evidence="2 3" key="1">
    <citation type="submission" date="2024-06" db="EMBL/GenBank/DDBJ databases">
        <authorList>
            <person name="Kaempfer P."/>
            <person name="Viver T."/>
        </authorList>
    </citation>
    <scope>NUCLEOTIDE SEQUENCE [LARGE SCALE GENOMIC DNA]</scope>
    <source>
        <strain evidence="2 3">ST-119</strain>
    </source>
</reference>
<keyword evidence="3" id="KW-1185">Reference proteome</keyword>
<proteinExistence type="predicted"/>
<keyword evidence="1" id="KW-0812">Transmembrane</keyword>
<dbReference type="Proteomes" id="UP001629156">
    <property type="component" value="Unassembled WGS sequence"/>
</dbReference>
<evidence type="ECO:0000256" key="1">
    <source>
        <dbReference type="SAM" id="Phobius"/>
    </source>
</evidence>
<comment type="caution">
    <text evidence="2">The sequence shown here is derived from an EMBL/GenBank/DDBJ whole genome shotgun (WGS) entry which is preliminary data.</text>
</comment>
<evidence type="ECO:0000313" key="2">
    <source>
        <dbReference type="EMBL" id="MFL9845692.1"/>
    </source>
</evidence>
<dbReference type="RefSeq" id="WP_408085973.1">
    <property type="nucleotide sequence ID" value="NZ_JBELPZ010000020.1"/>
</dbReference>
<name>A0ABW8Z1S4_9FLAO</name>
<gene>
    <name evidence="2" type="ORF">ABS766_14815</name>
</gene>
<organism evidence="2 3">
    <name type="scientific">Flavobacterium rhizosphaerae</name>
    <dbReference type="NCBI Taxonomy" id="3163298"/>
    <lineage>
        <taxon>Bacteria</taxon>
        <taxon>Pseudomonadati</taxon>
        <taxon>Bacteroidota</taxon>
        <taxon>Flavobacteriia</taxon>
        <taxon>Flavobacteriales</taxon>
        <taxon>Flavobacteriaceae</taxon>
        <taxon>Flavobacterium</taxon>
    </lineage>
</organism>